<feature type="binding site" evidence="11">
    <location>
        <begin position="10"/>
        <end position="15"/>
    </location>
    <ligand>
        <name>NADP(+)</name>
        <dbReference type="ChEBI" id="CHEBI:58349"/>
    </ligand>
</feature>
<protein>
    <recommendedName>
        <fullName evidence="5 12">Homoserine dehydrogenase</fullName>
        <ecNumber evidence="4 12">1.1.1.3</ecNumber>
    </recommendedName>
</protein>
<dbReference type="EC" id="1.1.1.3" evidence="4 12"/>
<name>A0A2N3Y7L7_SACSN</name>
<dbReference type="GO" id="GO:0050661">
    <property type="term" value="F:NADP binding"/>
    <property type="evidence" value="ECO:0007669"/>
    <property type="project" value="InterPro"/>
</dbReference>
<evidence type="ECO:0000256" key="4">
    <source>
        <dbReference type="ARBA" id="ARBA00013213"/>
    </source>
</evidence>
<accession>A0A2N3Y7L7</accession>
<dbReference type="EMBL" id="PJNB01000001">
    <property type="protein sequence ID" value="PKW18919.1"/>
    <property type="molecule type" value="Genomic_DNA"/>
</dbReference>
<dbReference type="Pfam" id="PF03447">
    <property type="entry name" value="NAD_binding_3"/>
    <property type="match status" value="1"/>
</dbReference>
<dbReference type="InterPro" id="IPR036291">
    <property type="entry name" value="NAD(P)-bd_dom_sf"/>
</dbReference>
<dbReference type="SUPFAM" id="SSF55347">
    <property type="entry name" value="Glyceraldehyde-3-phosphate dehydrogenase-like, C-terminal domain"/>
    <property type="match status" value="1"/>
</dbReference>
<feature type="domain" description="Aspartate/homoserine dehydrogenase NAD-binding" evidence="15">
    <location>
        <begin position="10"/>
        <end position="132"/>
    </location>
</feature>
<dbReference type="InterPro" id="IPR005106">
    <property type="entry name" value="Asp/hSer_DH_NAD-bd"/>
</dbReference>
<dbReference type="Gene3D" id="3.30.360.10">
    <property type="entry name" value="Dihydrodipicolinate Reductase, domain 2"/>
    <property type="match status" value="1"/>
</dbReference>
<dbReference type="UniPathway" id="UPA00050">
    <property type="reaction ID" value="UER00063"/>
</dbReference>
<evidence type="ECO:0000256" key="11">
    <source>
        <dbReference type="PIRSR" id="PIRSR036497-2"/>
    </source>
</evidence>
<evidence type="ECO:0000256" key="7">
    <source>
        <dbReference type="ARBA" id="ARBA00022697"/>
    </source>
</evidence>
<feature type="active site" description="Proton donor" evidence="10">
    <location>
        <position position="209"/>
    </location>
</feature>
<evidence type="ECO:0000259" key="15">
    <source>
        <dbReference type="Pfam" id="PF03447"/>
    </source>
</evidence>
<evidence type="ECO:0000256" key="9">
    <source>
        <dbReference type="ARBA" id="ARBA00023167"/>
    </source>
</evidence>
<comment type="caution">
    <text evidence="16">The sequence shown here is derived from an EMBL/GenBank/DDBJ whole genome shotgun (WGS) entry which is preliminary data.</text>
</comment>
<gene>
    <name evidence="16" type="ORF">A8926_7058</name>
</gene>
<dbReference type="PANTHER" id="PTHR43331:SF1">
    <property type="entry name" value="HOMOSERINE DEHYDROGENASE"/>
    <property type="match status" value="1"/>
</dbReference>
<dbReference type="PROSITE" id="PS01042">
    <property type="entry name" value="HOMOSER_DHGENASE"/>
    <property type="match status" value="1"/>
</dbReference>
<feature type="domain" description="Homoserine dehydrogenase catalytic" evidence="14">
    <location>
        <begin position="146"/>
        <end position="313"/>
    </location>
</feature>
<evidence type="ECO:0000256" key="2">
    <source>
        <dbReference type="ARBA" id="ARBA00005062"/>
    </source>
</evidence>
<evidence type="ECO:0000256" key="1">
    <source>
        <dbReference type="ARBA" id="ARBA00005056"/>
    </source>
</evidence>
<dbReference type="InterPro" id="IPR022697">
    <property type="entry name" value="HDH_short"/>
</dbReference>
<evidence type="ECO:0000256" key="12">
    <source>
        <dbReference type="RuleBase" id="RU000579"/>
    </source>
</evidence>
<keyword evidence="8 12" id="KW-0560">Oxidoreductase</keyword>
<keyword evidence="6 12" id="KW-0028">Amino-acid biosynthesis</keyword>
<keyword evidence="7 12" id="KW-0791">Threonine biosynthesis</keyword>
<dbReference type="UniPathway" id="UPA00051">
    <property type="reaction ID" value="UER00465"/>
</dbReference>
<evidence type="ECO:0000259" key="14">
    <source>
        <dbReference type="Pfam" id="PF00742"/>
    </source>
</evidence>
<keyword evidence="9 12" id="KW-0486">Methionine biosynthesis</keyword>
<evidence type="ECO:0000256" key="3">
    <source>
        <dbReference type="ARBA" id="ARBA00006753"/>
    </source>
</evidence>
<dbReference type="STRING" id="994479.GCA_000194155_05073"/>
<dbReference type="RefSeq" id="WP_010310574.1">
    <property type="nucleotide sequence ID" value="NZ_CP061007.1"/>
</dbReference>
<comment type="pathway">
    <text evidence="1 12">Amino-acid biosynthesis; L-threonine biosynthesis; L-threonine from L-aspartate: step 3/5.</text>
</comment>
<dbReference type="InterPro" id="IPR019811">
    <property type="entry name" value="HDH_CS"/>
</dbReference>
<dbReference type="GO" id="GO:0009086">
    <property type="term" value="P:methionine biosynthetic process"/>
    <property type="evidence" value="ECO:0007669"/>
    <property type="project" value="UniProtKB-KW"/>
</dbReference>
<evidence type="ECO:0000313" key="17">
    <source>
        <dbReference type="Proteomes" id="UP000233786"/>
    </source>
</evidence>
<dbReference type="GO" id="GO:0009088">
    <property type="term" value="P:threonine biosynthetic process"/>
    <property type="evidence" value="ECO:0007669"/>
    <property type="project" value="UniProtKB-UniPathway"/>
</dbReference>
<keyword evidence="11 12" id="KW-0521">NADP</keyword>
<comment type="pathway">
    <text evidence="2 12">Amino-acid biosynthesis; L-methionine biosynthesis via de novo pathway; L-homoserine from L-aspartate: step 3/3.</text>
</comment>
<evidence type="ECO:0000256" key="13">
    <source>
        <dbReference type="RuleBase" id="RU004171"/>
    </source>
</evidence>
<evidence type="ECO:0000256" key="5">
    <source>
        <dbReference type="ARBA" id="ARBA00013376"/>
    </source>
</evidence>
<comment type="catalytic activity">
    <reaction evidence="12">
        <text>L-homoserine + NADP(+) = L-aspartate 4-semialdehyde + NADPH + H(+)</text>
        <dbReference type="Rhea" id="RHEA:15761"/>
        <dbReference type="ChEBI" id="CHEBI:15378"/>
        <dbReference type="ChEBI" id="CHEBI:57476"/>
        <dbReference type="ChEBI" id="CHEBI:57783"/>
        <dbReference type="ChEBI" id="CHEBI:58349"/>
        <dbReference type="ChEBI" id="CHEBI:537519"/>
        <dbReference type="EC" id="1.1.1.3"/>
    </reaction>
</comment>
<dbReference type="PIRSF" id="PIRSF036497">
    <property type="entry name" value="HDH_short"/>
    <property type="match status" value="1"/>
</dbReference>
<organism evidence="16 17">
    <name type="scientific">Saccharopolyspora spinosa</name>
    <dbReference type="NCBI Taxonomy" id="60894"/>
    <lineage>
        <taxon>Bacteria</taxon>
        <taxon>Bacillati</taxon>
        <taxon>Actinomycetota</taxon>
        <taxon>Actinomycetes</taxon>
        <taxon>Pseudonocardiales</taxon>
        <taxon>Pseudonocardiaceae</taxon>
        <taxon>Saccharopolyspora</taxon>
    </lineage>
</organism>
<comment type="similarity">
    <text evidence="3 13">Belongs to the homoserine dehydrogenase family.</text>
</comment>
<dbReference type="PANTHER" id="PTHR43331">
    <property type="entry name" value="HOMOSERINE DEHYDROGENASE"/>
    <property type="match status" value="1"/>
</dbReference>
<dbReference type="SUPFAM" id="SSF51735">
    <property type="entry name" value="NAD(P)-binding Rossmann-fold domains"/>
    <property type="match status" value="1"/>
</dbReference>
<evidence type="ECO:0000256" key="8">
    <source>
        <dbReference type="ARBA" id="ARBA00023002"/>
    </source>
</evidence>
<dbReference type="GO" id="GO:0004412">
    <property type="term" value="F:homoserine dehydrogenase activity"/>
    <property type="evidence" value="ECO:0007669"/>
    <property type="project" value="UniProtKB-EC"/>
</dbReference>
<dbReference type="InterPro" id="IPR001342">
    <property type="entry name" value="HDH_cat"/>
</dbReference>
<reference evidence="16" key="1">
    <citation type="submission" date="2017-12" db="EMBL/GenBank/DDBJ databases">
        <title>Sequencing the genomes of 1000 Actinobacteria strains.</title>
        <authorList>
            <person name="Klenk H.-P."/>
        </authorList>
    </citation>
    <scope>NUCLEOTIDE SEQUENCE [LARGE SCALE GENOMIC DNA]</scope>
    <source>
        <strain evidence="16">DSM 44228</strain>
    </source>
</reference>
<dbReference type="Proteomes" id="UP000233786">
    <property type="component" value="Unassembled WGS sequence"/>
</dbReference>
<feature type="binding site" evidence="11">
    <location>
        <position position="194"/>
    </location>
    <ligand>
        <name>L-homoserine</name>
        <dbReference type="ChEBI" id="CHEBI:57476"/>
    </ligand>
</feature>
<evidence type="ECO:0000256" key="10">
    <source>
        <dbReference type="PIRSR" id="PIRSR036497-1"/>
    </source>
</evidence>
<dbReference type="Gene3D" id="3.40.50.720">
    <property type="entry name" value="NAD(P)-binding Rossmann-like Domain"/>
    <property type="match status" value="1"/>
</dbReference>
<proteinExistence type="inferred from homology"/>
<feature type="binding site" evidence="11">
    <location>
        <position position="110"/>
    </location>
    <ligand>
        <name>NADPH</name>
        <dbReference type="ChEBI" id="CHEBI:57783"/>
    </ligand>
</feature>
<sequence length="324" mass="33961">MIEVPILLAGYGPVGREYAELVRQYRAQWCDQYGADLRVVAVRGRSSQAEIADAVPPREQWAPAEEVAELLARTGARVLAQAVPSDGGEQPALDALQALRQGAHVVTATKSHLLTHWRQLDETARRAGRSVRISGATGAAMPAGDLARSVLRGFDVRAVQGCLNGTATFVLDQLAAGRELAEAVAEAQRLGIAEADPTADLTGKDAATKLRLLAGLLWGWDPADIAVEAEPIRDQLPAADDGHRLRQVAGASRDEPGLVRVELRAEPVAGPLGALVGPEKAVRYDCGDAGAVAVTGGRSSPRGAALAMIKDTLGAALEATTGFR</sequence>
<evidence type="ECO:0000256" key="6">
    <source>
        <dbReference type="ARBA" id="ARBA00022605"/>
    </source>
</evidence>
<keyword evidence="17" id="KW-1185">Reference proteome</keyword>
<evidence type="ECO:0000313" key="16">
    <source>
        <dbReference type="EMBL" id="PKW18919.1"/>
    </source>
</evidence>
<dbReference type="Pfam" id="PF00742">
    <property type="entry name" value="Homoserine_dh"/>
    <property type="match status" value="1"/>
</dbReference>
<dbReference type="AlphaFoldDB" id="A0A2N3Y7L7"/>